<accession>A0ABR3YQ03</accession>
<sequence>MPAPVAVYTNMPRAGEGLTQELQPEYEGTSPPPTPPVSKINTANVIVVKVALSKDEALADLPALFGSGGAKALVIAGFVSDEDADAVTAAVTAAQAGVRIARLSRADLEGAGVKLPPPGTPMPTGPPPPGTPRPDPAVFTRLFKEKLAGI</sequence>
<protein>
    <submittedName>
        <fullName evidence="2">Uncharacterized protein</fullName>
    </submittedName>
</protein>
<evidence type="ECO:0000313" key="2">
    <source>
        <dbReference type="EMBL" id="KAL1889961.1"/>
    </source>
</evidence>
<reference evidence="2 3" key="1">
    <citation type="journal article" date="2024" name="IMA Fungus">
        <title>IMA Genome - F19 : A genome assembly and annotation guide to empower mycologists, including annotated draft genome sequences of Ceratocystis pirilliformis, Diaporthe australafricana, Fusarium ophioides, Paecilomyces lecythidis, and Sporothrix stenoceras.</title>
        <authorList>
            <person name="Aylward J."/>
            <person name="Wilson A.M."/>
            <person name="Visagie C.M."/>
            <person name="Spraker J."/>
            <person name="Barnes I."/>
            <person name="Buitendag C."/>
            <person name="Ceriani C."/>
            <person name="Del Mar Angel L."/>
            <person name="du Plessis D."/>
            <person name="Fuchs T."/>
            <person name="Gasser K."/>
            <person name="Kramer D."/>
            <person name="Li W."/>
            <person name="Munsamy K."/>
            <person name="Piso A."/>
            <person name="Price J.L."/>
            <person name="Sonnekus B."/>
            <person name="Thomas C."/>
            <person name="van der Nest A."/>
            <person name="van Dijk A."/>
            <person name="van Heerden A."/>
            <person name="van Vuuren N."/>
            <person name="Yilmaz N."/>
            <person name="Duong T.A."/>
            <person name="van der Merwe N.A."/>
            <person name="Wingfield M.J."/>
            <person name="Wingfield B.D."/>
        </authorList>
    </citation>
    <scope>NUCLEOTIDE SEQUENCE [LARGE SCALE GENOMIC DNA]</scope>
    <source>
        <strain evidence="2 3">CMW 5346</strain>
    </source>
</reference>
<feature type="compositionally biased region" description="Pro residues" evidence="1">
    <location>
        <begin position="115"/>
        <end position="135"/>
    </location>
</feature>
<dbReference type="Proteomes" id="UP001583186">
    <property type="component" value="Unassembled WGS sequence"/>
</dbReference>
<gene>
    <name evidence="2" type="ORF">Sste5346_008539</name>
</gene>
<organism evidence="2 3">
    <name type="scientific">Sporothrix stenoceras</name>
    <dbReference type="NCBI Taxonomy" id="5173"/>
    <lineage>
        <taxon>Eukaryota</taxon>
        <taxon>Fungi</taxon>
        <taxon>Dikarya</taxon>
        <taxon>Ascomycota</taxon>
        <taxon>Pezizomycotina</taxon>
        <taxon>Sordariomycetes</taxon>
        <taxon>Sordariomycetidae</taxon>
        <taxon>Ophiostomatales</taxon>
        <taxon>Ophiostomataceae</taxon>
        <taxon>Sporothrix</taxon>
    </lineage>
</organism>
<feature type="region of interest" description="Disordered" evidence="1">
    <location>
        <begin position="109"/>
        <end position="137"/>
    </location>
</feature>
<keyword evidence="3" id="KW-1185">Reference proteome</keyword>
<feature type="region of interest" description="Disordered" evidence="1">
    <location>
        <begin position="1"/>
        <end position="38"/>
    </location>
</feature>
<dbReference type="EMBL" id="JAWCUI010000067">
    <property type="protein sequence ID" value="KAL1889961.1"/>
    <property type="molecule type" value="Genomic_DNA"/>
</dbReference>
<comment type="caution">
    <text evidence="2">The sequence shown here is derived from an EMBL/GenBank/DDBJ whole genome shotgun (WGS) entry which is preliminary data.</text>
</comment>
<name>A0ABR3YQ03_9PEZI</name>
<evidence type="ECO:0000313" key="3">
    <source>
        <dbReference type="Proteomes" id="UP001583186"/>
    </source>
</evidence>
<proteinExistence type="predicted"/>
<evidence type="ECO:0000256" key="1">
    <source>
        <dbReference type="SAM" id="MobiDB-lite"/>
    </source>
</evidence>